<evidence type="ECO:0000313" key="1">
    <source>
        <dbReference type="EMBL" id="MDQ1022876.1"/>
    </source>
</evidence>
<proteinExistence type="predicted"/>
<gene>
    <name evidence="1" type="ORF">QF035_000458</name>
</gene>
<sequence length="343" mass="37096">MIRRSVRTTASYDEGPAFRPISKEHQAVDVELPPFVRDTATRFGTGVPYALKVLAGQLADDPDMGRPSNLPGILTVTVDGDLFEDCPALAVGYIRESDRIEIRYVNPISFTAPAEPVADAQDLEQQDEEPADPATEAVTVREIADAWQRITGWLQHNAPDSYAALRVGAGPTAIAALEGDLGIRIPVELHVLWLLTAGDDGVDGAGCLPGNRALMTLDAVAATYRLKMDSQAHQDTFNTDRPEDERITVWKATWVPVVALGPADGTSGLYLDAASGYMGRWSRYNEAPGEELDTLVTYLEEAADMLEAPALATRDRPGLIGGALVWLSSIDPAQEDRWQPCTG</sequence>
<comment type="caution">
    <text evidence="1">The sequence shown here is derived from an EMBL/GenBank/DDBJ whole genome shotgun (WGS) entry which is preliminary data.</text>
</comment>
<keyword evidence="2" id="KW-1185">Reference proteome</keyword>
<accession>A0ABU0SH46</accession>
<name>A0ABU0SH46_9ACTN</name>
<evidence type="ECO:0000313" key="2">
    <source>
        <dbReference type="Proteomes" id="UP001230328"/>
    </source>
</evidence>
<reference evidence="1 2" key="1">
    <citation type="submission" date="2023-07" db="EMBL/GenBank/DDBJ databases">
        <title>Comparative genomics of wheat-associated soil bacteria to identify genetic determinants of phenazine resistance.</title>
        <authorList>
            <person name="Mouncey N."/>
        </authorList>
    </citation>
    <scope>NUCLEOTIDE SEQUENCE [LARGE SCALE GENOMIC DNA]</scope>
    <source>
        <strain evidence="1 2">V2I4</strain>
    </source>
</reference>
<protein>
    <submittedName>
        <fullName evidence="1">Cell wall assembly regulator SMI1</fullName>
    </submittedName>
</protein>
<organism evidence="1 2">
    <name type="scientific">Streptomyces umbrinus</name>
    <dbReference type="NCBI Taxonomy" id="67370"/>
    <lineage>
        <taxon>Bacteria</taxon>
        <taxon>Bacillati</taxon>
        <taxon>Actinomycetota</taxon>
        <taxon>Actinomycetes</taxon>
        <taxon>Kitasatosporales</taxon>
        <taxon>Streptomycetaceae</taxon>
        <taxon>Streptomyces</taxon>
        <taxon>Streptomyces phaeochromogenes group</taxon>
    </lineage>
</organism>
<dbReference type="EMBL" id="JAUSZI010000002">
    <property type="protein sequence ID" value="MDQ1022876.1"/>
    <property type="molecule type" value="Genomic_DNA"/>
</dbReference>
<dbReference type="Proteomes" id="UP001230328">
    <property type="component" value="Unassembled WGS sequence"/>
</dbReference>